<protein>
    <submittedName>
        <fullName evidence="1">Uncharacterized protein</fullName>
    </submittedName>
</protein>
<keyword evidence="2" id="KW-1185">Reference proteome</keyword>
<accession>A0A9D3Y538</accession>
<proteinExistence type="predicted"/>
<sequence length="89" mass="10616">MEDDRIHLIEPEENEVLASESTDRDDLHIHVPSDKCYKRWSPSELAIVANLNRRLTLVQKYTEYQIASRELHLPDRSSHSFRFKLKRLK</sequence>
<evidence type="ECO:0000313" key="1">
    <source>
        <dbReference type="EMBL" id="KAH3692051.1"/>
    </source>
</evidence>
<reference evidence="1" key="1">
    <citation type="journal article" date="2019" name="bioRxiv">
        <title>The Genome of the Zebra Mussel, Dreissena polymorpha: A Resource for Invasive Species Research.</title>
        <authorList>
            <person name="McCartney M.A."/>
            <person name="Auch B."/>
            <person name="Kono T."/>
            <person name="Mallez S."/>
            <person name="Zhang Y."/>
            <person name="Obille A."/>
            <person name="Becker A."/>
            <person name="Abrahante J.E."/>
            <person name="Garbe J."/>
            <person name="Badalamenti J.P."/>
            <person name="Herman A."/>
            <person name="Mangelson H."/>
            <person name="Liachko I."/>
            <person name="Sullivan S."/>
            <person name="Sone E.D."/>
            <person name="Koren S."/>
            <person name="Silverstein K.A.T."/>
            <person name="Beckman K.B."/>
            <person name="Gohl D.M."/>
        </authorList>
    </citation>
    <scope>NUCLEOTIDE SEQUENCE</scope>
    <source>
        <strain evidence="1">Duluth1</strain>
        <tissue evidence="1">Whole animal</tissue>
    </source>
</reference>
<reference evidence="1" key="2">
    <citation type="submission" date="2020-11" db="EMBL/GenBank/DDBJ databases">
        <authorList>
            <person name="McCartney M.A."/>
            <person name="Auch B."/>
            <person name="Kono T."/>
            <person name="Mallez S."/>
            <person name="Becker A."/>
            <person name="Gohl D.M."/>
            <person name="Silverstein K.A.T."/>
            <person name="Koren S."/>
            <person name="Bechman K.B."/>
            <person name="Herman A."/>
            <person name="Abrahante J.E."/>
            <person name="Garbe J."/>
        </authorList>
    </citation>
    <scope>NUCLEOTIDE SEQUENCE</scope>
    <source>
        <strain evidence="1">Duluth1</strain>
        <tissue evidence="1">Whole animal</tissue>
    </source>
</reference>
<dbReference type="AlphaFoldDB" id="A0A9D3Y538"/>
<dbReference type="EMBL" id="JAIWYP010000026">
    <property type="protein sequence ID" value="KAH3692051.1"/>
    <property type="molecule type" value="Genomic_DNA"/>
</dbReference>
<evidence type="ECO:0000313" key="2">
    <source>
        <dbReference type="Proteomes" id="UP000828390"/>
    </source>
</evidence>
<organism evidence="1 2">
    <name type="scientific">Dreissena polymorpha</name>
    <name type="common">Zebra mussel</name>
    <name type="synonym">Mytilus polymorpha</name>
    <dbReference type="NCBI Taxonomy" id="45954"/>
    <lineage>
        <taxon>Eukaryota</taxon>
        <taxon>Metazoa</taxon>
        <taxon>Spiralia</taxon>
        <taxon>Lophotrochozoa</taxon>
        <taxon>Mollusca</taxon>
        <taxon>Bivalvia</taxon>
        <taxon>Autobranchia</taxon>
        <taxon>Heteroconchia</taxon>
        <taxon>Euheterodonta</taxon>
        <taxon>Imparidentia</taxon>
        <taxon>Neoheterodontei</taxon>
        <taxon>Myida</taxon>
        <taxon>Dreissenoidea</taxon>
        <taxon>Dreissenidae</taxon>
        <taxon>Dreissena</taxon>
    </lineage>
</organism>
<dbReference type="Proteomes" id="UP000828390">
    <property type="component" value="Unassembled WGS sequence"/>
</dbReference>
<name>A0A9D3Y538_DREPO</name>
<comment type="caution">
    <text evidence="1">The sequence shown here is derived from an EMBL/GenBank/DDBJ whole genome shotgun (WGS) entry which is preliminary data.</text>
</comment>
<gene>
    <name evidence="1" type="ORF">DPMN_194928</name>
</gene>